<evidence type="ECO:0000256" key="2">
    <source>
        <dbReference type="ARBA" id="ARBA00004906"/>
    </source>
</evidence>
<evidence type="ECO:0000259" key="10">
    <source>
        <dbReference type="PROSITE" id="PS50237"/>
    </source>
</evidence>
<dbReference type="InterPro" id="IPR000569">
    <property type="entry name" value="HECT_dom"/>
</dbReference>
<dbReference type="PANTHER" id="PTHR11254:SF424">
    <property type="entry name" value="E3 UBIQUITIN-PROTEIN LIGASE UPL5"/>
    <property type="match status" value="1"/>
</dbReference>
<protein>
    <recommendedName>
        <fullName evidence="3">HECT-type E3 ubiquitin transferase</fullName>
        <ecNumber evidence="3">2.3.2.26</ecNumber>
    </recommendedName>
</protein>
<keyword evidence="8" id="KW-0812">Transmembrane</keyword>
<dbReference type="Proteomes" id="UP001161247">
    <property type="component" value="Unassembled WGS sequence"/>
</dbReference>
<evidence type="ECO:0000256" key="1">
    <source>
        <dbReference type="ARBA" id="ARBA00000885"/>
    </source>
</evidence>
<gene>
    <name evidence="11" type="ORF">OLC1_LOCUS24857</name>
</gene>
<feature type="domain" description="Ubiquitin-like" evidence="9">
    <location>
        <begin position="103"/>
        <end position="187"/>
    </location>
</feature>
<dbReference type="SUPFAM" id="SSF54236">
    <property type="entry name" value="Ubiquitin-like"/>
    <property type="match status" value="1"/>
</dbReference>
<dbReference type="PANTHER" id="PTHR11254">
    <property type="entry name" value="HECT DOMAIN UBIQUITIN-PROTEIN LIGASE"/>
    <property type="match status" value="1"/>
</dbReference>
<dbReference type="Gene3D" id="3.30.2160.10">
    <property type="entry name" value="Hect, E3 ligase catalytic domain"/>
    <property type="match status" value="1"/>
</dbReference>
<name>A0AAV1BWI4_OLDCO</name>
<dbReference type="InterPro" id="IPR029071">
    <property type="entry name" value="Ubiquitin-like_domsf"/>
</dbReference>
<evidence type="ECO:0000256" key="3">
    <source>
        <dbReference type="ARBA" id="ARBA00012485"/>
    </source>
</evidence>
<keyword evidence="4" id="KW-0808">Transferase</keyword>
<dbReference type="InterPro" id="IPR050409">
    <property type="entry name" value="E3_ubiq-protein_ligase"/>
</dbReference>
<dbReference type="InterPro" id="IPR000626">
    <property type="entry name" value="Ubiquitin-like_dom"/>
</dbReference>
<dbReference type="InterPro" id="IPR035983">
    <property type="entry name" value="Hect_E3_ubiquitin_ligase"/>
</dbReference>
<dbReference type="Pfam" id="PF00240">
    <property type="entry name" value="ubiquitin"/>
    <property type="match status" value="1"/>
</dbReference>
<dbReference type="GO" id="GO:0005737">
    <property type="term" value="C:cytoplasm"/>
    <property type="evidence" value="ECO:0007669"/>
    <property type="project" value="TreeGrafter"/>
</dbReference>
<dbReference type="PROSITE" id="PS50053">
    <property type="entry name" value="UBIQUITIN_2"/>
    <property type="match status" value="1"/>
</dbReference>
<dbReference type="AlphaFoldDB" id="A0AAV1BWI4"/>
<evidence type="ECO:0000256" key="4">
    <source>
        <dbReference type="ARBA" id="ARBA00022679"/>
    </source>
</evidence>
<dbReference type="GO" id="GO:0006511">
    <property type="term" value="P:ubiquitin-dependent protein catabolic process"/>
    <property type="evidence" value="ECO:0007669"/>
    <property type="project" value="TreeGrafter"/>
</dbReference>
<evidence type="ECO:0000313" key="12">
    <source>
        <dbReference type="Proteomes" id="UP001161247"/>
    </source>
</evidence>
<evidence type="ECO:0000313" key="11">
    <source>
        <dbReference type="EMBL" id="CAI9086880.1"/>
    </source>
</evidence>
<keyword evidence="8" id="KW-0472">Membrane</keyword>
<keyword evidence="8" id="KW-1133">Transmembrane helix</keyword>
<dbReference type="GO" id="GO:0061630">
    <property type="term" value="F:ubiquitin protein ligase activity"/>
    <property type="evidence" value="ECO:0007669"/>
    <property type="project" value="UniProtKB-EC"/>
</dbReference>
<comment type="catalytic activity">
    <reaction evidence="1">
        <text>S-ubiquitinyl-[E2 ubiquitin-conjugating enzyme]-L-cysteine + [acceptor protein]-L-lysine = [E2 ubiquitin-conjugating enzyme]-L-cysteine + N(6)-ubiquitinyl-[acceptor protein]-L-lysine.</text>
        <dbReference type="EC" id="2.3.2.26"/>
    </reaction>
</comment>
<dbReference type="SMART" id="SM00213">
    <property type="entry name" value="UBQ"/>
    <property type="match status" value="1"/>
</dbReference>
<dbReference type="Pfam" id="PF00632">
    <property type="entry name" value="HECT"/>
    <property type="match status" value="1"/>
</dbReference>
<feature type="transmembrane region" description="Helical" evidence="8">
    <location>
        <begin position="895"/>
        <end position="916"/>
    </location>
</feature>
<dbReference type="Gene3D" id="3.90.1750.10">
    <property type="entry name" value="Hect, E3 ligase catalytic domains"/>
    <property type="match status" value="1"/>
</dbReference>
<evidence type="ECO:0000256" key="7">
    <source>
        <dbReference type="SAM" id="MobiDB-lite"/>
    </source>
</evidence>
<keyword evidence="12" id="KW-1185">Reference proteome</keyword>
<comment type="pathway">
    <text evidence="2">Protein modification; protein ubiquitination.</text>
</comment>
<dbReference type="EC" id="2.3.2.26" evidence="3"/>
<feature type="region of interest" description="Disordered" evidence="7">
    <location>
        <begin position="57"/>
        <end position="96"/>
    </location>
</feature>
<feature type="compositionally biased region" description="Low complexity" evidence="7">
    <location>
        <begin position="76"/>
        <end position="90"/>
    </location>
</feature>
<dbReference type="PRINTS" id="PR00348">
    <property type="entry name" value="UBIQUITIN"/>
</dbReference>
<accession>A0AAV1BWI4</accession>
<evidence type="ECO:0000256" key="8">
    <source>
        <dbReference type="SAM" id="Phobius"/>
    </source>
</evidence>
<dbReference type="PROSITE" id="PS50237">
    <property type="entry name" value="HECT"/>
    <property type="match status" value="1"/>
</dbReference>
<dbReference type="SUPFAM" id="SSF56204">
    <property type="entry name" value="Hect, E3 ligase catalytic domain"/>
    <property type="match status" value="1"/>
</dbReference>
<evidence type="ECO:0000256" key="6">
    <source>
        <dbReference type="PROSITE-ProRule" id="PRU00104"/>
    </source>
</evidence>
<evidence type="ECO:0000259" key="9">
    <source>
        <dbReference type="PROSITE" id="PS50053"/>
    </source>
</evidence>
<dbReference type="EMBL" id="CATKSE010000001">
    <property type="protein sequence ID" value="CAI9086880.1"/>
    <property type="molecule type" value="Genomic_DNA"/>
</dbReference>
<comment type="caution">
    <text evidence="11">The sequence shown here is derived from an EMBL/GenBank/DDBJ whole genome shotgun (WGS) entry which is preliminary data.</text>
</comment>
<organism evidence="11 12">
    <name type="scientific">Oldenlandia corymbosa var. corymbosa</name>
    <dbReference type="NCBI Taxonomy" id="529605"/>
    <lineage>
        <taxon>Eukaryota</taxon>
        <taxon>Viridiplantae</taxon>
        <taxon>Streptophyta</taxon>
        <taxon>Embryophyta</taxon>
        <taxon>Tracheophyta</taxon>
        <taxon>Spermatophyta</taxon>
        <taxon>Magnoliopsida</taxon>
        <taxon>eudicotyledons</taxon>
        <taxon>Gunneridae</taxon>
        <taxon>Pentapetalae</taxon>
        <taxon>asterids</taxon>
        <taxon>lamiids</taxon>
        <taxon>Gentianales</taxon>
        <taxon>Rubiaceae</taxon>
        <taxon>Rubioideae</taxon>
        <taxon>Spermacoceae</taxon>
        <taxon>Hedyotis-Oldenlandia complex</taxon>
        <taxon>Oldenlandia</taxon>
    </lineage>
</organism>
<feature type="domain" description="HECT" evidence="10">
    <location>
        <begin position="612"/>
        <end position="864"/>
    </location>
</feature>
<dbReference type="GO" id="GO:0000209">
    <property type="term" value="P:protein polyubiquitination"/>
    <property type="evidence" value="ECO:0007669"/>
    <property type="project" value="TreeGrafter"/>
</dbReference>
<dbReference type="SMART" id="SM00119">
    <property type="entry name" value="HECTc"/>
    <property type="match status" value="1"/>
</dbReference>
<dbReference type="InterPro" id="IPR019956">
    <property type="entry name" value="Ubiquitin_dom"/>
</dbReference>
<sequence>MSSRQGTQQSTWTLANAHAAAAKRKLDELTGGDCLLDDDYEYLCNRMRTEQFTASDVSRFQVSDHHPSRHRRRSRSSSSADASSSSSSPAADDDQKAVPFPSLQFFVRTINGSGGGGFGGSKTLVVHADPSDTVGAIHERIQLRTGIPVREQGLVYRGRQLDWDKSIAECNIPRDATLELVSRLRSTGHPTAWRCIDNMITRIFSVYKGGASSSQAVKDSLMEFLNNIPNKPPESNEAQPPLRIPFPQLKVGLDQNPLPYIEVFIASSAPAALVMLYKSPIKRNKDCAEECIRYFIQIVKEKSFYQMFAPVVLEFCKLLNYGNGNDNARGNGNSEDPLYDVCRSCLGTMVESSGIGNEESKMLPKLSSVPEVTVQDIFPFVTELAGKLSRVLAEASTSKLTLGPSDGDVRDFVAFLHPYRKAIIDQVVSWVAVPFPGDVCLRNSTGPGTSRIVPCYVDGIKFLNTTLFDLLGKMDMCLKKMEEHLDSNTVDKRKAGSEHHSPPVKLAWCQYLTILRELDGLSKMFKGAEEIFWLRMSERKAALCNLVIRFAKRDSDNMWISRHKEVINFEARRHLAMLLLPEMKDEYEELHEMLIDRSHLLAESFEYIANANPLSLRGGLFMEFKNEEATGPGVLREWFFLVCREIFNPQNALFVACPNDHRKFFPNSASKVNSMHSDYYKFAGRVIALALMHKLQVGIVFDRVFTLQLAGEAISLEDVQDADPYLYSSCKQILEMDSAIIDHDVLGLTFIREVEELGSRKIVELCHDGQNIAVNSKNRKKYVKLLIEHRFVTSIAEQVAKFAEGFSDVCDNTRTSFFKSLAPEDLNWMLRGSESAISVEDWKAHTEYNGYKQTDPQILWFWKVRLHLLLWPLEFLSIFLSQLSFLFLFPTTLLFFWLGLHVFSFAVGAFGVFIFIQNERHCLILKNSLASLQQKGDSFQHAFLKDFNIGPARR</sequence>
<keyword evidence="5 6" id="KW-0833">Ubl conjugation pathway</keyword>
<comment type="caution">
    <text evidence="6">Lacks conserved residue(s) required for the propagation of feature annotation.</text>
</comment>
<proteinExistence type="predicted"/>
<dbReference type="Gene3D" id="3.10.20.90">
    <property type="entry name" value="Phosphatidylinositol 3-kinase Catalytic Subunit, Chain A, domain 1"/>
    <property type="match status" value="1"/>
</dbReference>
<reference evidence="11" key="1">
    <citation type="submission" date="2023-03" db="EMBL/GenBank/DDBJ databases">
        <authorList>
            <person name="Julca I."/>
        </authorList>
    </citation>
    <scope>NUCLEOTIDE SEQUENCE</scope>
</reference>
<evidence type="ECO:0000256" key="5">
    <source>
        <dbReference type="ARBA" id="ARBA00022786"/>
    </source>
</evidence>
<dbReference type="Gene3D" id="3.30.2410.10">
    <property type="entry name" value="Hect, E3 ligase catalytic domain"/>
    <property type="match status" value="1"/>
</dbReference>